<dbReference type="EMBL" id="CP001941">
    <property type="protein sequence ID" value="ADD09079.1"/>
    <property type="molecule type" value="Genomic_DNA"/>
</dbReference>
<evidence type="ECO:0000313" key="2">
    <source>
        <dbReference type="EMBL" id="ADD09079.1"/>
    </source>
</evidence>
<dbReference type="Pfam" id="PF02626">
    <property type="entry name" value="CT_A_B"/>
    <property type="match status" value="1"/>
</dbReference>
<dbReference type="OrthoDB" id="85703at2157"/>
<evidence type="ECO:0000259" key="1">
    <source>
        <dbReference type="SMART" id="SM00797"/>
    </source>
</evidence>
<protein>
    <submittedName>
        <fullName evidence="2">Urea amidolyase related protein</fullName>
    </submittedName>
</protein>
<dbReference type="AlphaFoldDB" id="B5ICK0"/>
<dbReference type="NCBIfam" id="TIGR00724">
    <property type="entry name" value="urea_amlyse_rel"/>
    <property type="match status" value="1"/>
</dbReference>
<keyword evidence="3" id="KW-1185">Reference proteome</keyword>
<dbReference type="InterPro" id="IPR003778">
    <property type="entry name" value="CT_A_B"/>
</dbReference>
<dbReference type="InterPro" id="IPR029000">
    <property type="entry name" value="Cyclophilin-like_dom_sf"/>
</dbReference>
<evidence type="ECO:0000313" key="3">
    <source>
        <dbReference type="Proteomes" id="UP000001400"/>
    </source>
</evidence>
<accession>B5ICK0</accession>
<dbReference type="SUPFAM" id="SSF50891">
    <property type="entry name" value="Cyclophilin-like"/>
    <property type="match status" value="1"/>
</dbReference>
<reference evidence="2" key="1">
    <citation type="submission" date="2010-02" db="EMBL/GenBank/DDBJ databases">
        <title>Complete sequence of Aciduliprofundum boonei T469.</title>
        <authorList>
            <consortium name="US DOE Joint Genome Institute"/>
            <person name="Lucas S."/>
            <person name="Copeland A."/>
            <person name="Lapidus A."/>
            <person name="Cheng J.-F."/>
            <person name="Bruce D."/>
            <person name="Goodwin L."/>
            <person name="Pitluck S."/>
            <person name="Saunders E."/>
            <person name="Detter J.C."/>
            <person name="Han C."/>
            <person name="Tapia R."/>
            <person name="Land M."/>
            <person name="Hauser L."/>
            <person name="Kyrpides N."/>
            <person name="Mikhailova N."/>
            <person name="Flores G."/>
            <person name="Reysenbach A.-L."/>
            <person name="Woyke T."/>
        </authorList>
    </citation>
    <scope>NUCLEOTIDE SEQUENCE</scope>
    <source>
        <strain evidence="2">T469</strain>
    </source>
</reference>
<sequence>MIKIIEAAGLSIQDLGREGYQKYGVPVGGVMDRYSAVITNYLVGNEKNAPLLEFFMGSLKIKFLRDSIFAVGANSEVKLNGEKIEAWEAHMGKKGDVLEISQPKSGVYGYLSFQGGLKCQKVFGSCSTYPQAGWGRYLKKGEVIELKYLTNRFPKRRELPEELIPKYDRNPKIRLILGPQLEHFSKEGIRTFLSNEYIVTEESSRMGYRLDGPRIEHSEMGADIISDAIPLGSIQVPESGKPIIMLADHQTTGGYAKIGVVISADISKVAQTPIGGKIRFQEVSVEKAQMIWKRTCNTLQNIKRYLEGKIRALRVKVNDESLLAFVEEI</sequence>
<dbReference type="HOGENOM" id="CLU_028967_0_1_2"/>
<dbReference type="Proteomes" id="UP000001400">
    <property type="component" value="Chromosome"/>
</dbReference>
<dbReference type="PANTHER" id="PTHR43309">
    <property type="entry name" value="5-OXOPROLINASE SUBUNIT C"/>
    <property type="match status" value="1"/>
</dbReference>
<dbReference type="InterPro" id="IPR052708">
    <property type="entry name" value="PxpC"/>
</dbReference>
<proteinExistence type="predicted"/>
<organism evidence="2 3">
    <name type="scientific">Aciduliprofundum boonei (strain DSM 19572 / T469)</name>
    <dbReference type="NCBI Taxonomy" id="439481"/>
    <lineage>
        <taxon>Archaea</taxon>
        <taxon>Methanobacteriati</taxon>
        <taxon>Thermoplasmatota</taxon>
        <taxon>DHVE2 group</taxon>
        <taxon>Candidatus Aciduliprofundum</taxon>
    </lineage>
</organism>
<dbReference type="STRING" id="439481.Aboo_1271"/>
<dbReference type="Gene3D" id="2.40.100.10">
    <property type="entry name" value="Cyclophilin-like"/>
    <property type="match status" value="1"/>
</dbReference>
<dbReference type="SMART" id="SM00797">
    <property type="entry name" value="AHS2"/>
    <property type="match status" value="1"/>
</dbReference>
<dbReference type="PANTHER" id="PTHR43309:SF3">
    <property type="entry name" value="5-OXOPROLINASE SUBUNIT C"/>
    <property type="match status" value="1"/>
</dbReference>
<name>B5ICK0_ACIB4</name>
<gene>
    <name evidence="2" type="ordered locus">Aboo_1271</name>
</gene>
<dbReference type="KEGG" id="abi:Aboo_1271"/>
<feature type="domain" description="Carboxyltransferase" evidence="1">
    <location>
        <begin position="22"/>
        <end position="298"/>
    </location>
</feature>
<dbReference type="eggNOG" id="arCOG05808">
    <property type="taxonomic scope" value="Archaea"/>
</dbReference>
<dbReference type="RefSeq" id="WP_008083864.1">
    <property type="nucleotide sequence ID" value="NC_013926.1"/>
</dbReference>
<dbReference type="GeneID" id="8828233"/>